<evidence type="ECO:0000313" key="11">
    <source>
        <dbReference type="EMBL" id="OIR21514.1"/>
    </source>
</evidence>
<dbReference type="SUPFAM" id="SSF52141">
    <property type="entry name" value="Uracil-DNA glycosylase-like"/>
    <property type="match status" value="1"/>
</dbReference>
<reference evidence="11 12" key="1">
    <citation type="submission" date="2016-08" db="EMBL/GenBank/DDBJ databases">
        <title>New Insights into Marine Group III Euryarchaeota, from dark to light.</title>
        <authorList>
            <person name="Haro-Moreno J.M."/>
            <person name="Rodriguez-Valera F."/>
            <person name="Lopez-Garcia P."/>
            <person name="Moreira D."/>
            <person name="Martin-Cuadrado A.B."/>
        </authorList>
    </citation>
    <scope>NUCLEOTIDE SEQUENCE [LARGE SCALE GENOMIC DNA]</scope>
    <source>
        <strain evidence="11">CG-Epi2</strain>
    </source>
</reference>
<evidence type="ECO:0000259" key="10">
    <source>
        <dbReference type="SMART" id="SM00986"/>
    </source>
</evidence>
<evidence type="ECO:0000256" key="7">
    <source>
        <dbReference type="ARBA" id="ARBA00023204"/>
    </source>
</evidence>
<keyword evidence="2" id="KW-0479">Metal-binding</keyword>
<dbReference type="GO" id="GO:0051539">
    <property type="term" value="F:4 iron, 4 sulfur cluster binding"/>
    <property type="evidence" value="ECO:0007669"/>
    <property type="project" value="UniProtKB-KW"/>
</dbReference>
<evidence type="ECO:0000313" key="12">
    <source>
        <dbReference type="Proteomes" id="UP000183615"/>
    </source>
</evidence>
<evidence type="ECO:0000256" key="2">
    <source>
        <dbReference type="ARBA" id="ARBA00022723"/>
    </source>
</evidence>
<dbReference type="InterPro" id="IPR036895">
    <property type="entry name" value="Uracil-DNA_glycosylase-like_sf"/>
</dbReference>
<sequence length="221" mass="25505">MNSTLEDFDKRVISCRKCPRLVKYATETKKYNKKNEFVNEKYWCKPVPSFGSLDSTLLIVGLAPGKHGAGRTGRPFTGDFAGEILYKALYESGLSNIKKSISKSDELKLKKVRISNAVRCAPPQNKPTNNEIINCRPFLIEEIRMMTKLKYILALGSLAHKQILQCIGEKQASYKFQHNIKHKFPNLKWELVNSYHTSRYNINTKRLTYEMFLEVVKELNH</sequence>
<dbReference type="GO" id="GO:0033958">
    <property type="term" value="F:DNA-deoxyinosine glycosylase activity"/>
    <property type="evidence" value="ECO:0007669"/>
    <property type="project" value="InterPro"/>
</dbReference>
<keyword evidence="5" id="KW-0408">Iron</keyword>
<evidence type="ECO:0000256" key="1">
    <source>
        <dbReference type="ARBA" id="ARBA00022485"/>
    </source>
</evidence>
<dbReference type="GO" id="GO:0004844">
    <property type="term" value="F:uracil DNA N-glycosylase activity"/>
    <property type="evidence" value="ECO:0007669"/>
    <property type="project" value="InterPro"/>
</dbReference>
<dbReference type="Pfam" id="PF03167">
    <property type="entry name" value="UDG"/>
    <property type="match status" value="1"/>
</dbReference>
<dbReference type="EMBL" id="MIYZ01000040">
    <property type="protein sequence ID" value="OIR21514.1"/>
    <property type="molecule type" value="Genomic_DNA"/>
</dbReference>
<proteinExistence type="inferred from homology"/>
<evidence type="ECO:0000256" key="4">
    <source>
        <dbReference type="ARBA" id="ARBA00022801"/>
    </source>
</evidence>
<evidence type="ECO:0000256" key="9">
    <source>
        <dbReference type="ARBA" id="ARBA00023887"/>
    </source>
</evidence>
<dbReference type="InterPro" id="IPR051536">
    <property type="entry name" value="UDG_Type-4/5"/>
</dbReference>
<dbReference type="SMART" id="SM00986">
    <property type="entry name" value="UDG"/>
    <property type="match status" value="1"/>
</dbReference>
<feature type="domain" description="Uracil-DNA glycosylase-like" evidence="10">
    <location>
        <begin position="48"/>
        <end position="216"/>
    </location>
</feature>
<gene>
    <name evidence="11" type="ORF">BET99_02085</name>
</gene>
<keyword evidence="6" id="KW-0411">Iron-sulfur</keyword>
<evidence type="ECO:0000256" key="5">
    <source>
        <dbReference type="ARBA" id="ARBA00023004"/>
    </source>
</evidence>
<dbReference type="InterPro" id="IPR005122">
    <property type="entry name" value="Uracil-DNA_glycosylase-like"/>
</dbReference>
<keyword evidence="1" id="KW-0004">4Fe-4S</keyword>
<dbReference type="Proteomes" id="UP000183615">
    <property type="component" value="Unassembled WGS sequence"/>
</dbReference>
<evidence type="ECO:0000256" key="8">
    <source>
        <dbReference type="ARBA" id="ARBA00023779"/>
    </source>
</evidence>
<dbReference type="InterPro" id="IPR044147">
    <property type="entry name" value="UdgB-like"/>
</dbReference>
<dbReference type="GO" id="GO:0006284">
    <property type="term" value="P:base-excision repair"/>
    <property type="evidence" value="ECO:0007669"/>
    <property type="project" value="InterPro"/>
</dbReference>
<name>A0A1J5TKM2_9ARCH</name>
<dbReference type="GO" id="GO:0046872">
    <property type="term" value="F:metal ion binding"/>
    <property type="evidence" value="ECO:0007669"/>
    <property type="project" value="UniProtKB-KW"/>
</dbReference>
<evidence type="ECO:0000256" key="3">
    <source>
        <dbReference type="ARBA" id="ARBA00022763"/>
    </source>
</evidence>
<accession>A0A1J5TKM2</accession>
<dbReference type="PANTHER" id="PTHR33693:SF3">
    <property type="entry name" value="TYPE-5 URACIL-DNA GLYCOSYLASE"/>
    <property type="match status" value="1"/>
</dbReference>
<protein>
    <recommendedName>
        <fullName evidence="9">Type-5 uracil-DNA glycosylase</fullName>
    </recommendedName>
</protein>
<comment type="caution">
    <text evidence="11">The sequence shown here is derived from an EMBL/GenBank/DDBJ whole genome shotgun (WGS) entry which is preliminary data.</text>
</comment>
<comment type="similarity">
    <text evidence="8">Belongs to the uracil-DNA glycosylase (UDG) superfamily. Type 5 (UDGb) family.</text>
</comment>
<evidence type="ECO:0000256" key="6">
    <source>
        <dbReference type="ARBA" id="ARBA00023014"/>
    </source>
</evidence>
<keyword evidence="4" id="KW-0378">Hydrolase</keyword>
<keyword evidence="3" id="KW-0227">DNA damage</keyword>
<dbReference type="SMART" id="SM00987">
    <property type="entry name" value="UreE_C"/>
    <property type="match status" value="1"/>
</dbReference>
<dbReference type="PANTHER" id="PTHR33693">
    <property type="entry name" value="TYPE-5 URACIL-DNA GLYCOSYLASE"/>
    <property type="match status" value="1"/>
</dbReference>
<dbReference type="Gene3D" id="3.40.470.10">
    <property type="entry name" value="Uracil-DNA glycosylase-like domain"/>
    <property type="match status" value="1"/>
</dbReference>
<dbReference type="AlphaFoldDB" id="A0A1J5TKM2"/>
<dbReference type="CDD" id="cd10031">
    <property type="entry name" value="UDG-F5_TTUDGB_like"/>
    <property type="match status" value="1"/>
</dbReference>
<organism evidence="11 12">
    <name type="scientific">Marine Group III euryarchaeote CG-Epi2</name>
    <dbReference type="NCBI Taxonomy" id="1888996"/>
    <lineage>
        <taxon>Archaea</taxon>
        <taxon>Methanobacteriati</taxon>
        <taxon>Thermoplasmatota</taxon>
        <taxon>Thermoplasmata</taxon>
        <taxon>Candidatus Thermoprofundales</taxon>
    </lineage>
</organism>
<keyword evidence="7" id="KW-0234">DNA repair</keyword>